<keyword evidence="9 10" id="KW-0413">Isomerase</keyword>
<evidence type="ECO:0000256" key="7">
    <source>
        <dbReference type="ARBA" id="ARBA00023029"/>
    </source>
</evidence>
<evidence type="ECO:0000256" key="6">
    <source>
        <dbReference type="ARBA" id="ARBA00022842"/>
    </source>
</evidence>
<keyword evidence="6" id="KW-0460">Magnesium</keyword>
<dbReference type="Pfam" id="PF01751">
    <property type="entry name" value="Toprim"/>
    <property type="match status" value="1"/>
</dbReference>
<feature type="site" description="Interaction with DNA" evidence="10">
    <location>
        <position position="142"/>
    </location>
</feature>
<dbReference type="InterPro" id="IPR003602">
    <property type="entry name" value="Topo_IA_DNA-bd_dom"/>
</dbReference>
<feature type="region of interest" description="Disordered" evidence="11">
    <location>
        <begin position="838"/>
        <end position="900"/>
    </location>
</feature>
<dbReference type="Pfam" id="PF13368">
    <property type="entry name" value="Toprim_C_rpt"/>
    <property type="match status" value="3"/>
</dbReference>
<sequence>MNIVIVESPAKAKTINKYLGKDYHVLASYGHVRDLPAKDGSVRPDEDFAMSWEVDGKSSKRLSEIANAVKDADRLILATDPDREGEAISWHVLEVLQKKKVLKDKPVERVVFNAITKTAILEAMKNPRPLDTPLVDAYLARRALDYLVGFTLSPVLWRKLPGARSAGRVQSVALRLICDREMEIEVFKAQEYWSILANLKTPSGDALSAGITGFDGKKLGRLDITSEAEATTIKRMLESAAFAVDSVVSKPAKRNPAPPFTTSTLQQEASRKLGFSASRTMQVAQKLYEGISIGGETSGLITYMRTDGVQIAQEAITAARQVIGQDFGANYVPEKPRFYSTKAKNAQEAHEAIRPTDLSRRPKDVARFLDPDQARLYELIWKRTMASQMESAVLERTTIDITAKGSGKTAALRASGSVVRFDGFLALYQEGRDDDEDEGSRRLPAVDEGASLALAGTAAEAIEAGQHFTTPPPRYTEASLVKKMEELGIGRPSTYASTLQTLRDRDYVELEKKQLVPQDKGRIVIAFLESFFNRYVEFDFTASLEEQLDKISAGELSWQEVLRDFWRDFHGAVDEIKDLRVSEVLDALNELLAPHIFPAKEDGSDPRACPSCSNGQLSLKVSRFGAFIGCNNYPECNYTRQLAKSSGDGEDGATPDGPKLLGQDPETGLDVSLRVGRFGPYVQLGEEAKPKRSSLPKGWSAADLDLEKALQVLSLPREVGLHPEDGKMITSNLGRFGPYVHHEGTYANLSSPDEVFSVGLNRAVDVLAEKRAKGGRGRAAATPLKELGEHPTEGGPVNVYDGRYGPYVKFGKVNATLPKDTDPQAVTLEQAVELIAAKAPKGAAKKKAPAKKPAAKKAASKTTAGKKPAAKKTAAKKPAAKKTASKAKAPADDAGPEDGS</sequence>
<dbReference type="Pfam" id="PF01131">
    <property type="entry name" value="Topoisom_bac"/>
    <property type="match status" value="1"/>
</dbReference>
<dbReference type="InterPro" id="IPR006171">
    <property type="entry name" value="TOPRIM_dom"/>
</dbReference>
<feature type="site" description="Interaction with DNA" evidence="10">
    <location>
        <position position="145"/>
    </location>
</feature>
<feature type="site" description="Interaction with DNA" evidence="10">
    <location>
        <position position="141"/>
    </location>
</feature>
<evidence type="ECO:0000313" key="15">
    <source>
        <dbReference type="Proteomes" id="UP000632063"/>
    </source>
</evidence>
<dbReference type="Gene3D" id="3.30.65.10">
    <property type="entry name" value="Bacterial Topoisomerase I, domain 1"/>
    <property type="match status" value="1"/>
</dbReference>
<dbReference type="PANTHER" id="PTHR42785">
    <property type="entry name" value="DNA TOPOISOMERASE, TYPE IA, CORE"/>
    <property type="match status" value="1"/>
</dbReference>
<evidence type="ECO:0000256" key="4">
    <source>
        <dbReference type="ARBA" id="ARBA00022771"/>
    </source>
</evidence>
<dbReference type="NCBIfam" id="TIGR01051">
    <property type="entry name" value="topA_bact"/>
    <property type="match status" value="1"/>
</dbReference>
<feature type="domain" description="Topo IA-type catalytic" evidence="13">
    <location>
        <begin position="131"/>
        <end position="573"/>
    </location>
</feature>
<dbReference type="Pfam" id="PF01396">
    <property type="entry name" value="Zn_ribbon_Top1"/>
    <property type="match status" value="1"/>
</dbReference>
<evidence type="ECO:0000256" key="9">
    <source>
        <dbReference type="ARBA" id="ARBA00023235"/>
    </source>
</evidence>
<feature type="site" description="Interaction with DNA" evidence="10">
    <location>
        <position position="305"/>
    </location>
</feature>
<evidence type="ECO:0000256" key="3">
    <source>
        <dbReference type="ARBA" id="ARBA00022723"/>
    </source>
</evidence>
<gene>
    <name evidence="10 14" type="primary">topA</name>
    <name evidence="14" type="ORF">IG616_00885</name>
</gene>
<feature type="site" description="Interaction with DNA" evidence="10">
    <location>
        <position position="31"/>
    </location>
</feature>
<dbReference type="InterPro" id="IPR025589">
    <property type="entry name" value="Toprim_C_rpt"/>
</dbReference>
<dbReference type="PANTHER" id="PTHR42785:SF1">
    <property type="entry name" value="DNA TOPOISOMERASE"/>
    <property type="match status" value="1"/>
</dbReference>
<dbReference type="InterPro" id="IPR028612">
    <property type="entry name" value="Topoisom_1_IA"/>
</dbReference>
<feature type="domain" description="Toprim" evidence="12">
    <location>
        <begin position="1"/>
        <end position="117"/>
    </location>
</feature>
<organism evidence="14 15">
    <name type="scientific">Roseibium litorale</name>
    <dbReference type="NCBI Taxonomy" id="2803841"/>
    <lineage>
        <taxon>Bacteria</taxon>
        <taxon>Pseudomonadati</taxon>
        <taxon>Pseudomonadota</taxon>
        <taxon>Alphaproteobacteria</taxon>
        <taxon>Hyphomicrobiales</taxon>
        <taxon>Stappiaceae</taxon>
        <taxon>Roseibium</taxon>
    </lineage>
</organism>
<proteinExistence type="inferred from homology"/>
<dbReference type="PROSITE" id="PS50880">
    <property type="entry name" value="TOPRIM"/>
    <property type="match status" value="1"/>
</dbReference>
<dbReference type="InterPro" id="IPR003601">
    <property type="entry name" value="Topo_IA_2"/>
</dbReference>
<dbReference type="PROSITE" id="PS52039">
    <property type="entry name" value="TOPO_IA_2"/>
    <property type="match status" value="1"/>
</dbReference>
<evidence type="ECO:0000256" key="11">
    <source>
        <dbReference type="SAM" id="MobiDB-lite"/>
    </source>
</evidence>
<reference evidence="14 15" key="2">
    <citation type="journal article" date="2021" name="Int. J. Syst. Evol. Microbiol.">
        <title>Roseibium litorale sp. nov., isolated from a tidal flat sediment and proposal for the reclassification of Labrenzia polysiphoniae as Roseibium polysiphoniae comb. nov.</title>
        <authorList>
            <person name="Liu Y."/>
            <person name="Pei T."/>
            <person name="Du J."/>
            <person name="Chao M."/>
            <person name="Deng M.R."/>
            <person name="Zhu H."/>
        </authorList>
    </citation>
    <scope>NUCLEOTIDE SEQUENCE [LARGE SCALE GENOMIC DNA]</scope>
    <source>
        <strain evidence="14 15">4C16A</strain>
    </source>
</reference>
<evidence type="ECO:0000256" key="8">
    <source>
        <dbReference type="ARBA" id="ARBA00023125"/>
    </source>
</evidence>
<dbReference type="EMBL" id="JACYXI010000001">
    <property type="protein sequence ID" value="MBD8890087.1"/>
    <property type="molecule type" value="Genomic_DNA"/>
</dbReference>
<dbReference type="InterPro" id="IPR013826">
    <property type="entry name" value="Topo_IA_cen_sub3"/>
</dbReference>
<protein>
    <recommendedName>
        <fullName evidence="10">DNA topoisomerase 1</fullName>
        <ecNumber evidence="10">5.6.2.1</ecNumber>
    </recommendedName>
    <alternativeName>
        <fullName evidence="10">DNA topoisomerase I</fullName>
    </alternativeName>
</protein>
<comment type="caution">
    <text evidence="14">The sequence shown here is derived from an EMBL/GenBank/DDBJ whole genome shotgun (WGS) entry which is preliminary data.</text>
</comment>
<dbReference type="SMART" id="SM00437">
    <property type="entry name" value="TOP1Ac"/>
    <property type="match status" value="1"/>
</dbReference>
<dbReference type="CDD" id="cd00186">
    <property type="entry name" value="TOP1Ac"/>
    <property type="match status" value="1"/>
</dbReference>
<dbReference type="Gene3D" id="1.10.460.10">
    <property type="entry name" value="Topoisomerase I, domain 2"/>
    <property type="match status" value="1"/>
</dbReference>
<feature type="region of interest" description="Interaction with DNA" evidence="10">
    <location>
        <begin position="165"/>
        <end position="170"/>
    </location>
</feature>
<dbReference type="HAMAP" id="MF_00952">
    <property type="entry name" value="Topoisom_1_prok"/>
    <property type="match status" value="1"/>
</dbReference>
<keyword evidence="3" id="KW-0479">Metal-binding</keyword>
<evidence type="ECO:0000256" key="5">
    <source>
        <dbReference type="ARBA" id="ARBA00022833"/>
    </source>
</evidence>
<dbReference type="InterPro" id="IPR023405">
    <property type="entry name" value="Topo_IA_core_domain"/>
</dbReference>
<evidence type="ECO:0000256" key="1">
    <source>
        <dbReference type="ARBA" id="ARBA00000213"/>
    </source>
</evidence>
<dbReference type="RefSeq" id="WP_192145529.1">
    <property type="nucleotide sequence ID" value="NZ_JACYXI010000001.1"/>
</dbReference>
<reference evidence="15" key="1">
    <citation type="submission" date="2020-09" db="EMBL/GenBank/DDBJ databases">
        <title>The genome sequence of strain Labrenzia suaedae 4C16A.</title>
        <authorList>
            <person name="Liu Y."/>
        </authorList>
    </citation>
    <scope>NUCLEOTIDE SEQUENCE [LARGE SCALE GENOMIC DNA]</scope>
    <source>
        <strain evidence="15">4C16A</strain>
    </source>
</reference>
<dbReference type="SUPFAM" id="SSF56712">
    <property type="entry name" value="Prokaryotic type I DNA topoisomerase"/>
    <property type="match status" value="1"/>
</dbReference>
<feature type="compositionally biased region" description="Basic residues" evidence="11">
    <location>
        <begin position="843"/>
        <end position="859"/>
    </location>
</feature>
<comment type="function">
    <text evidence="10">Releases the supercoiling and torsional tension of DNA, which is introduced during the DNA replication and transcription, by transiently cleaving and rejoining one strand of the DNA duplex. Introduces a single-strand break via transesterification at a target site in duplex DNA. The scissile phosphodiester is attacked by the catalytic tyrosine of the enzyme, resulting in the formation of a DNA-(5'-phosphotyrosyl)-enzyme intermediate and the expulsion of a 3'-OH DNA strand. The free DNA strand then undergoes passage around the unbroken strand, thus removing DNA supercoils. Finally, in the religation step, the DNA 3'-OH attacks the covalent intermediate to expel the active-site tyrosine and restore the DNA phosphodiester backbone.</text>
</comment>
<comment type="similarity">
    <text evidence="2 10">Belongs to the type IA topoisomerase family.</text>
</comment>
<feature type="region of interest" description="Disordered" evidence="11">
    <location>
        <begin position="774"/>
        <end position="798"/>
    </location>
</feature>
<dbReference type="InterPro" id="IPR034149">
    <property type="entry name" value="TOPRIM_TopoI"/>
</dbReference>
<dbReference type="InterPro" id="IPR023406">
    <property type="entry name" value="Topo_IA_AS"/>
</dbReference>
<dbReference type="Gene3D" id="1.10.290.10">
    <property type="entry name" value="Topoisomerase I, domain 4"/>
    <property type="match status" value="1"/>
</dbReference>
<feature type="site" description="Interaction with DNA" evidence="10">
    <location>
        <position position="157"/>
    </location>
</feature>
<dbReference type="SMART" id="SM00436">
    <property type="entry name" value="TOP1Bc"/>
    <property type="match status" value="1"/>
</dbReference>
<accession>A0ABR9CGT6</accession>
<feature type="active site" description="O-(5'-phospho-DNA)-tyrosine intermediate" evidence="10">
    <location>
        <position position="303"/>
    </location>
</feature>
<dbReference type="InterPro" id="IPR013497">
    <property type="entry name" value="Topo_IA_cen"/>
</dbReference>
<dbReference type="PRINTS" id="PR00417">
    <property type="entry name" value="PRTPISMRASEI"/>
</dbReference>
<keyword evidence="8 10" id="KW-0238">DNA-binding</keyword>
<evidence type="ECO:0000256" key="2">
    <source>
        <dbReference type="ARBA" id="ARBA00009446"/>
    </source>
</evidence>
<dbReference type="InterPro" id="IPR013825">
    <property type="entry name" value="Topo_IA_cen_sub2"/>
</dbReference>
<dbReference type="Gene3D" id="2.70.20.10">
    <property type="entry name" value="Topoisomerase I, domain 3"/>
    <property type="match status" value="1"/>
</dbReference>
<comment type="caution">
    <text evidence="10">Lacks conserved residue(s) required for the propagation of feature annotation.</text>
</comment>
<dbReference type="SUPFAM" id="SSF57783">
    <property type="entry name" value="Zinc beta-ribbon"/>
    <property type="match status" value="1"/>
</dbReference>
<dbReference type="InterPro" id="IPR013824">
    <property type="entry name" value="Topo_IA_cen_sub1"/>
</dbReference>
<dbReference type="SMART" id="SM00493">
    <property type="entry name" value="TOPRIM"/>
    <property type="match status" value="1"/>
</dbReference>
<keyword evidence="4" id="KW-0863">Zinc-finger</keyword>
<dbReference type="EC" id="5.6.2.1" evidence="10"/>
<keyword evidence="15" id="KW-1185">Reference proteome</keyword>
<dbReference type="CDD" id="cd03363">
    <property type="entry name" value="TOPRIM_TopoIA_TopoI"/>
    <property type="match status" value="1"/>
</dbReference>
<feature type="compositionally biased region" description="Basic residues" evidence="11">
    <location>
        <begin position="868"/>
        <end position="885"/>
    </location>
</feature>
<dbReference type="InterPro" id="IPR005733">
    <property type="entry name" value="TopoI_bac-type"/>
</dbReference>
<name>A0ABR9CGT6_9HYPH</name>
<feature type="region of interest" description="Disordered" evidence="11">
    <location>
        <begin position="643"/>
        <end position="666"/>
    </location>
</feature>
<dbReference type="InterPro" id="IPR000380">
    <property type="entry name" value="Topo_IA"/>
</dbReference>
<evidence type="ECO:0000259" key="12">
    <source>
        <dbReference type="PROSITE" id="PS50880"/>
    </source>
</evidence>
<evidence type="ECO:0000313" key="14">
    <source>
        <dbReference type="EMBL" id="MBD8890087.1"/>
    </source>
</evidence>
<keyword evidence="5" id="KW-0862">Zinc</keyword>
<evidence type="ECO:0000259" key="13">
    <source>
        <dbReference type="PROSITE" id="PS52039"/>
    </source>
</evidence>
<comment type="catalytic activity">
    <reaction evidence="1 10">
        <text>ATP-independent breakage of single-stranded DNA, followed by passage and rejoining.</text>
        <dbReference type="EC" id="5.6.2.1"/>
    </reaction>
</comment>
<comment type="subunit">
    <text evidence="10">Monomer.</text>
</comment>
<dbReference type="Proteomes" id="UP000632063">
    <property type="component" value="Unassembled WGS sequence"/>
</dbReference>
<feature type="site" description="Interaction with DNA" evidence="10">
    <location>
        <position position="505"/>
    </location>
</feature>
<keyword evidence="7 10" id="KW-0799">Topoisomerase</keyword>
<dbReference type="InterPro" id="IPR013498">
    <property type="entry name" value="Topo_IA_Znf"/>
</dbReference>
<evidence type="ECO:0000256" key="10">
    <source>
        <dbReference type="HAMAP-Rule" id="MF_00952"/>
    </source>
</evidence>
<dbReference type="PROSITE" id="PS00396">
    <property type="entry name" value="TOPO_IA_1"/>
    <property type="match status" value="1"/>
</dbReference>
<dbReference type="Gene3D" id="3.40.50.140">
    <property type="match status" value="1"/>
</dbReference>